<dbReference type="Pfam" id="PF25019">
    <property type="entry name" value="LRR_R13L1-DRL21"/>
    <property type="match status" value="1"/>
</dbReference>
<evidence type="ECO:0000256" key="1">
    <source>
        <dbReference type="ARBA" id="ARBA00022614"/>
    </source>
</evidence>
<organism evidence="4 5">
    <name type="scientific">Trema orientale</name>
    <name type="common">Charcoal tree</name>
    <name type="synonym">Celtis orientalis</name>
    <dbReference type="NCBI Taxonomy" id="63057"/>
    <lineage>
        <taxon>Eukaryota</taxon>
        <taxon>Viridiplantae</taxon>
        <taxon>Streptophyta</taxon>
        <taxon>Embryophyta</taxon>
        <taxon>Tracheophyta</taxon>
        <taxon>Spermatophyta</taxon>
        <taxon>Magnoliopsida</taxon>
        <taxon>eudicotyledons</taxon>
        <taxon>Gunneridae</taxon>
        <taxon>Pentapetalae</taxon>
        <taxon>rosids</taxon>
        <taxon>fabids</taxon>
        <taxon>Rosales</taxon>
        <taxon>Cannabaceae</taxon>
        <taxon>Trema</taxon>
    </lineage>
</organism>
<protein>
    <submittedName>
        <fullName evidence="4">LRR domain containing protein</fullName>
    </submittedName>
</protein>
<keyword evidence="5" id="KW-1185">Reference proteome</keyword>
<gene>
    <name evidence="4" type="ORF">TorRG33x02_353190</name>
</gene>
<proteinExistence type="predicted"/>
<name>A0A2P5ADA6_TREOI</name>
<feature type="domain" description="R13L1/DRL21-like LRR repeat region" evidence="3">
    <location>
        <begin position="125"/>
        <end position="192"/>
    </location>
</feature>
<feature type="non-terminal residue" evidence="4">
    <location>
        <position position="1"/>
    </location>
</feature>
<evidence type="ECO:0000256" key="2">
    <source>
        <dbReference type="ARBA" id="ARBA00022821"/>
    </source>
</evidence>
<dbReference type="OrthoDB" id="1431055at2759"/>
<dbReference type="InParanoid" id="A0A2P5ADA6"/>
<dbReference type="GO" id="GO:0006952">
    <property type="term" value="P:defense response"/>
    <property type="evidence" value="ECO:0007669"/>
    <property type="project" value="UniProtKB-KW"/>
</dbReference>
<evidence type="ECO:0000313" key="5">
    <source>
        <dbReference type="Proteomes" id="UP000237000"/>
    </source>
</evidence>
<accession>A0A2P5ADA6</accession>
<evidence type="ECO:0000259" key="3">
    <source>
        <dbReference type="Pfam" id="PF25019"/>
    </source>
</evidence>
<comment type="caution">
    <text evidence="4">The sequence shown here is derived from an EMBL/GenBank/DDBJ whole genome shotgun (WGS) entry which is preliminary data.</text>
</comment>
<dbReference type="PANTHER" id="PTHR36766">
    <property type="entry name" value="PLANT BROAD-SPECTRUM MILDEW RESISTANCE PROTEIN RPW8"/>
    <property type="match status" value="1"/>
</dbReference>
<dbReference type="PANTHER" id="PTHR36766:SF30">
    <property type="entry name" value="TIR-NBS TYPE DISEASE RESISTANCE PROTEIN-RELATED"/>
    <property type="match status" value="1"/>
</dbReference>
<dbReference type="SUPFAM" id="SSF52047">
    <property type="entry name" value="RNI-like"/>
    <property type="match status" value="1"/>
</dbReference>
<evidence type="ECO:0000313" key="4">
    <source>
        <dbReference type="EMBL" id="PON34531.1"/>
    </source>
</evidence>
<dbReference type="AlphaFoldDB" id="A0A2P5ADA6"/>
<reference evidence="5" key="1">
    <citation type="submission" date="2016-06" db="EMBL/GenBank/DDBJ databases">
        <title>Parallel loss of symbiosis genes in relatives of nitrogen-fixing non-legume Parasponia.</title>
        <authorList>
            <person name="Van Velzen R."/>
            <person name="Holmer R."/>
            <person name="Bu F."/>
            <person name="Rutten L."/>
            <person name="Van Zeijl A."/>
            <person name="Liu W."/>
            <person name="Santuari L."/>
            <person name="Cao Q."/>
            <person name="Sharma T."/>
            <person name="Shen D."/>
            <person name="Roswanjaya Y."/>
            <person name="Wardhani T."/>
            <person name="Kalhor M.S."/>
            <person name="Jansen J."/>
            <person name="Van den Hoogen J."/>
            <person name="Gungor B."/>
            <person name="Hartog M."/>
            <person name="Hontelez J."/>
            <person name="Verver J."/>
            <person name="Yang W.-C."/>
            <person name="Schijlen E."/>
            <person name="Repin R."/>
            <person name="Schilthuizen M."/>
            <person name="Schranz E."/>
            <person name="Heidstra R."/>
            <person name="Miyata K."/>
            <person name="Fedorova E."/>
            <person name="Kohlen W."/>
            <person name="Bisseling T."/>
            <person name="Smit S."/>
            <person name="Geurts R."/>
        </authorList>
    </citation>
    <scope>NUCLEOTIDE SEQUENCE [LARGE SCALE GENOMIC DNA]</scope>
    <source>
        <strain evidence="5">cv. RG33-2</strain>
    </source>
</reference>
<dbReference type="EMBL" id="JXTC01000930">
    <property type="protein sequence ID" value="PON34531.1"/>
    <property type="molecule type" value="Genomic_DNA"/>
</dbReference>
<dbReference type="STRING" id="63057.A0A2P5ADA6"/>
<dbReference type="InterPro" id="IPR056789">
    <property type="entry name" value="LRR_R13L1-DRL21"/>
</dbReference>
<dbReference type="InterPro" id="IPR032675">
    <property type="entry name" value="LRR_dom_sf"/>
</dbReference>
<keyword evidence="1" id="KW-0433">Leucine-rich repeat</keyword>
<dbReference type="Proteomes" id="UP000237000">
    <property type="component" value="Unassembled WGS sequence"/>
</dbReference>
<sequence length="208" mass="23633">KLKGWWKDASDNVEEEITFACLSKLIVEDCSNLMTMPLFPCLEELLVLKNTSWKPLRQTIKAKKKIPRTSEFEASSSSSTSSAVSPLSRLRTLCIIHMANGEPNMWQSLPSLRSLTLDHLDDLNGLLEGLQQVTSLQELHIWRCDGLKEIPSWISSIKSLKTISIKLCPNLTIPRDRIGLITSLKKVEIEDCPRVPHIESMLKDRFYT</sequence>
<dbReference type="Gene3D" id="3.80.10.10">
    <property type="entry name" value="Ribonuclease Inhibitor"/>
    <property type="match status" value="1"/>
</dbReference>
<keyword evidence="2" id="KW-0611">Plant defense</keyword>